<protein>
    <submittedName>
        <fullName evidence="1">Uncharacterized protein</fullName>
    </submittedName>
</protein>
<evidence type="ECO:0000313" key="1">
    <source>
        <dbReference type="EMBL" id="KAJ7521306.1"/>
    </source>
</evidence>
<sequence>MATDGSGLVLLLLMDMATTTTTQSLNNKRLLILHQHLQQQQGSKSSINVSPGRQGDGDRFVFPLLLFLLLLARHSSSLVILMLLHGCPTLPDESPPLQNASSIRHLHPRFWNQPLVVVLLLVLVVVASAFKDNLHFVSFSQASSLEQCGLGLCLIMFVFVSFAKDWIGI</sequence>
<reference evidence="2" key="1">
    <citation type="journal article" date="2024" name="Proc. Natl. Acad. Sci. U.S.A.">
        <title>Extraordinary preservation of gene collinearity over three hundred million years revealed in homosporous lycophytes.</title>
        <authorList>
            <person name="Li C."/>
            <person name="Wickell D."/>
            <person name="Kuo L.Y."/>
            <person name="Chen X."/>
            <person name="Nie B."/>
            <person name="Liao X."/>
            <person name="Peng D."/>
            <person name="Ji J."/>
            <person name="Jenkins J."/>
            <person name="Williams M."/>
            <person name="Shu S."/>
            <person name="Plott C."/>
            <person name="Barry K."/>
            <person name="Rajasekar S."/>
            <person name="Grimwood J."/>
            <person name="Han X."/>
            <person name="Sun S."/>
            <person name="Hou Z."/>
            <person name="He W."/>
            <person name="Dai G."/>
            <person name="Sun C."/>
            <person name="Schmutz J."/>
            <person name="Leebens-Mack J.H."/>
            <person name="Li F.W."/>
            <person name="Wang L."/>
        </authorList>
    </citation>
    <scope>NUCLEOTIDE SEQUENCE [LARGE SCALE GENOMIC DNA]</scope>
    <source>
        <strain evidence="2">cv. PW_Plant_1</strain>
    </source>
</reference>
<dbReference type="EMBL" id="CM055110">
    <property type="protein sequence ID" value="KAJ7521306.1"/>
    <property type="molecule type" value="Genomic_DNA"/>
</dbReference>
<accession>A0ACC2AUV6</accession>
<dbReference type="Proteomes" id="UP001162992">
    <property type="component" value="Chromosome 19"/>
</dbReference>
<organism evidence="1 2">
    <name type="scientific">Diphasiastrum complanatum</name>
    <name type="common">Issler's clubmoss</name>
    <name type="synonym">Lycopodium complanatum</name>
    <dbReference type="NCBI Taxonomy" id="34168"/>
    <lineage>
        <taxon>Eukaryota</taxon>
        <taxon>Viridiplantae</taxon>
        <taxon>Streptophyta</taxon>
        <taxon>Embryophyta</taxon>
        <taxon>Tracheophyta</taxon>
        <taxon>Lycopodiopsida</taxon>
        <taxon>Lycopodiales</taxon>
        <taxon>Lycopodiaceae</taxon>
        <taxon>Lycopodioideae</taxon>
        <taxon>Diphasiastrum</taxon>
    </lineage>
</organism>
<keyword evidence="2" id="KW-1185">Reference proteome</keyword>
<comment type="caution">
    <text evidence="1">The sequence shown here is derived from an EMBL/GenBank/DDBJ whole genome shotgun (WGS) entry which is preliminary data.</text>
</comment>
<evidence type="ECO:0000313" key="2">
    <source>
        <dbReference type="Proteomes" id="UP001162992"/>
    </source>
</evidence>
<name>A0ACC2AUV6_DIPCM</name>
<gene>
    <name evidence="1" type="ORF">O6H91_19G047100</name>
</gene>
<proteinExistence type="predicted"/>